<name>A0A9X8R3E0_9BACI</name>
<sequence length="77" mass="8763">MLEEAVIQSSFFGFINVKGIQKNKHGDNNKNATLLRGIFIMDVPIAFLKGLMWGTLFSVPLWLAFCGWINIIMNFIK</sequence>
<gene>
    <name evidence="2" type="ORF">SAMN05878482_101693</name>
</gene>
<organism evidence="2 3">
    <name type="scientific">Peribacillus simplex</name>
    <dbReference type="NCBI Taxonomy" id="1478"/>
    <lineage>
        <taxon>Bacteria</taxon>
        <taxon>Bacillati</taxon>
        <taxon>Bacillota</taxon>
        <taxon>Bacilli</taxon>
        <taxon>Bacillales</taxon>
        <taxon>Bacillaceae</taxon>
        <taxon>Peribacillus</taxon>
    </lineage>
</organism>
<reference evidence="2 3" key="1">
    <citation type="submission" date="2017-01" db="EMBL/GenBank/DDBJ databases">
        <authorList>
            <person name="Varghese N."/>
            <person name="Submissions S."/>
        </authorList>
    </citation>
    <scope>NUCLEOTIDE SEQUENCE [LARGE SCALE GENOMIC DNA]</scope>
    <source>
        <strain evidence="2 3">RUG2-6</strain>
    </source>
</reference>
<feature type="transmembrane region" description="Helical" evidence="1">
    <location>
        <begin position="51"/>
        <end position="76"/>
    </location>
</feature>
<comment type="caution">
    <text evidence="2">The sequence shown here is derived from an EMBL/GenBank/DDBJ whole genome shotgun (WGS) entry which is preliminary data.</text>
</comment>
<keyword evidence="1" id="KW-0472">Membrane</keyword>
<evidence type="ECO:0000313" key="2">
    <source>
        <dbReference type="EMBL" id="SIQ22844.1"/>
    </source>
</evidence>
<protein>
    <submittedName>
        <fullName evidence="2">Uncharacterized protein</fullName>
    </submittedName>
</protein>
<evidence type="ECO:0000256" key="1">
    <source>
        <dbReference type="SAM" id="Phobius"/>
    </source>
</evidence>
<evidence type="ECO:0000313" key="3">
    <source>
        <dbReference type="Proteomes" id="UP000185829"/>
    </source>
</evidence>
<proteinExistence type="predicted"/>
<keyword evidence="1" id="KW-0812">Transmembrane</keyword>
<keyword evidence="1" id="KW-1133">Transmembrane helix</keyword>
<accession>A0A9X8R3E0</accession>
<dbReference type="AlphaFoldDB" id="A0A9X8R3E0"/>
<dbReference type="RefSeq" id="WP_076365099.1">
    <property type="nucleotide sequence ID" value="NZ_FTMX01000001.1"/>
</dbReference>
<dbReference type="Proteomes" id="UP000185829">
    <property type="component" value="Unassembled WGS sequence"/>
</dbReference>
<dbReference type="EMBL" id="FTMX01000001">
    <property type="protein sequence ID" value="SIQ22844.1"/>
    <property type="molecule type" value="Genomic_DNA"/>
</dbReference>